<dbReference type="EMBL" id="QICN01000003">
    <property type="protein sequence ID" value="PXV69475.1"/>
    <property type="molecule type" value="Genomic_DNA"/>
</dbReference>
<reference evidence="2 3" key="1">
    <citation type="submission" date="2018-04" db="EMBL/GenBank/DDBJ databases">
        <title>Genomic Encyclopedia of Type Strains, Phase IV (KMG-IV): sequencing the most valuable type-strain genomes for metagenomic binning, comparative biology and taxonomic classification.</title>
        <authorList>
            <person name="Goeker M."/>
        </authorList>
    </citation>
    <scope>NUCLEOTIDE SEQUENCE [LARGE SCALE GENOMIC DNA]</scope>
    <source>
        <strain evidence="2 3">DSM 104150</strain>
    </source>
</reference>
<sequence length="185" mass="20650">MSRFVGVLPGLCVLFLHALVSLPASAADPRTPGVVRPQGGTLQHDGSAWLEVERPRIRGGAGLDLGIAGLTRLHLDVVPARDPSVRGWRWKHRLGNVSGAWLPWSIGAGFDVVRSMPDEPLDAARERHPYRDRRLVVSPQFLLDLDRVAGFDGCAELRLQHAYWRGPGDLAGDRRTWQVELRWRF</sequence>
<evidence type="ECO:0000256" key="1">
    <source>
        <dbReference type="SAM" id="SignalP"/>
    </source>
</evidence>
<name>A0A318EFC0_9GAMM</name>
<dbReference type="Proteomes" id="UP000248330">
    <property type="component" value="Unassembled WGS sequence"/>
</dbReference>
<comment type="caution">
    <text evidence="2">The sequence shown here is derived from an EMBL/GenBank/DDBJ whole genome shotgun (WGS) entry which is preliminary data.</text>
</comment>
<feature type="chain" id="PRO_5016424025" description="Lipid A 3-O-deacylase PagL" evidence="1">
    <location>
        <begin position="27"/>
        <end position="185"/>
    </location>
</feature>
<feature type="signal peptide" evidence="1">
    <location>
        <begin position="1"/>
        <end position="26"/>
    </location>
</feature>
<evidence type="ECO:0000313" key="3">
    <source>
        <dbReference type="Proteomes" id="UP000248330"/>
    </source>
</evidence>
<protein>
    <recommendedName>
        <fullName evidence="4">Lipid A 3-O-deacylase PagL</fullName>
    </recommendedName>
</protein>
<proteinExistence type="predicted"/>
<evidence type="ECO:0008006" key="4">
    <source>
        <dbReference type="Google" id="ProtNLM"/>
    </source>
</evidence>
<dbReference type="AlphaFoldDB" id="A0A318EFC0"/>
<accession>A0A318EFC0</accession>
<dbReference type="RefSeq" id="WP_110264418.1">
    <property type="nucleotide sequence ID" value="NZ_CAKZQT010000021.1"/>
</dbReference>
<dbReference type="OrthoDB" id="9816539at2"/>
<organism evidence="2 3">
    <name type="scientific">Sinimarinibacterium flocculans</name>
    <dbReference type="NCBI Taxonomy" id="985250"/>
    <lineage>
        <taxon>Bacteria</taxon>
        <taxon>Pseudomonadati</taxon>
        <taxon>Pseudomonadota</taxon>
        <taxon>Gammaproteobacteria</taxon>
        <taxon>Nevskiales</taxon>
        <taxon>Nevskiaceae</taxon>
        <taxon>Sinimarinibacterium</taxon>
    </lineage>
</organism>
<keyword evidence="3" id="KW-1185">Reference proteome</keyword>
<keyword evidence="1" id="KW-0732">Signal</keyword>
<gene>
    <name evidence="2" type="ORF">C8D93_10348</name>
</gene>
<evidence type="ECO:0000313" key="2">
    <source>
        <dbReference type="EMBL" id="PXV69475.1"/>
    </source>
</evidence>